<dbReference type="PANTHER" id="PTHR43126">
    <property type="entry name" value="D-ALANYL-D-ALANINE DIPEPTIDASE"/>
    <property type="match status" value="1"/>
</dbReference>
<evidence type="ECO:0000313" key="12">
    <source>
        <dbReference type="Proteomes" id="UP001526426"/>
    </source>
</evidence>
<comment type="cofactor">
    <cofactor evidence="9">
        <name>Zn(2+)</name>
        <dbReference type="ChEBI" id="CHEBI:29105"/>
    </cofactor>
    <text evidence="9">Binds 1 zinc ion per subunit.</text>
</comment>
<organism evidence="11 12">
    <name type="scientific">Spirulina subsalsa FACHB-351</name>
    <dbReference type="NCBI Taxonomy" id="234711"/>
    <lineage>
        <taxon>Bacteria</taxon>
        <taxon>Bacillati</taxon>
        <taxon>Cyanobacteriota</taxon>
        <taxon>Cyanophyceae</taxon>
        <taxon>Spirulinales</taxon>
        <taxon>Spirulinaceae</taxon>
        <taxon>Spirulina</taxon>
    </lineage>
</organism>
<evidence type="ECO:0000256" key="10">
    <source>
        <dbReference type="PIRNR" id="PIRNR026671"/>
    </source>
</evidence>
<sequence>MNLKPYQQIPIVECHEPLAPIPREVFVIPPTHPYAALGADYQGRSPYFLRQGVIQALQQAQQALQEEHPHWKILIFDAFRPISVQQFMVDYSFQTLLQQRGLNEANLSEAEKQDLWQVVYELWALPSSDPATPPPHSTGAALDITLVDAQGNVVDMGSEIDELSARSHPDYYATAQTPPEQTYHQHRQLLHRIMTQAGFRRHPREWWHFSLGDQLWAWLGQQENSSDDAIARYGRI</sequence>
<accession>A0ABT3L038</accession>
<dbReference type="PIRSF" id="PIRSF026671">
    <property type="entry name" value="AA_dipeptidase"/>
    <property type="match status" value="1"/>
</dbReference>
<gene>
    <name evidence="11" type="ORF">K4A83_00955</name>
</gene>
<dbReference type="InterPro" id="IPR000755">
    <property type="entry name" value="A_A_dipeptidase"/>
</dbReference>
<feature type="binding site" evidence="9">
    <location>
        <position position="208"/>
    </location>
    <ligand>
        <name>Zn(2+)</name>
        <dbReference type="ChEBI" id="CHEBI:29105"/>
        <note>catalytic</note>
    </ligand>
</feature>
<dbReference type="SUPFAM" id="SSF55166">
    <property type="entry name" value="Hedgehog/DD-peptidase"/>
    <property type="match status" value="1"/>
</dbReference>
<keyword evidence="4 9" id="KW-0378">Hydrolase</keyword>
<dbReference type="InterPro" id="IPR009045">
    <property type="entry name" value="Zn_M74/Hedgehog-like"/>
</dbReference>
<keyword evidence="12" id="KW-1185">Reference proteome</keyword>
<dbReference type="Gene3D" id="3.30.1380.10">
    <property type="match status" value="1"/>
</dbReference>
<evidence type="ECO:0000256" key="3">
    <source>
        <dbReference type="ARBA" id="ARBA00022723"/>
    </source>
</evidence>
<dbReference type="HAMAP" id="MF_01924">
    <property type="entry name" value="A_A_dipeptidase"/>
    <property type="match status" value="1"/>
</dbReference>
<keyword evidence="7 9" id="KW-0482">Metalloprotease</keyword>
<dbReference type="EMBL" id="JAIHOM010000003">
    <property type="protein sequence ID" value="MCW6034846.1"/>
    <property type="molecule type" value="Genomic_DNA"/>
</dbReference>
<feature type="binding site" evidence="9">
    <location>
        <position position="143"/>
    </location>
    <ligand>
        <name>Zn(2+)</name>
        <dbReference type="ChEBI" id="CHEBI:29105"/>
        <note>catalytic</note>
    </ligand>
</feature>
<evidence type="ECO:0000256" key="6">
    <source>
        <dbReference type="ARBA" id="ARBA00022997"/>
    </source>
</evidence>
<evidence type="ECO:0000256" key="4">
    <source>
        <dbReference type="ARBA" id="ARBA00022801"/>
    </source>
</evidence>
<dbReference type="PANTHER" id="PTHR43126:SF2">
    <property type="entry name" value="D-ALANYL-D-ALANINE DIPEPTIDASE"/>
    <property type="match status" value="1"/>
</dbReference>
<feature type="active site" description="Proton donor/acceptor" evidence="9">
    <location>
        <position position="205"/>
    </location>
</feature>
<protein>
    <recommendedName>
        <fullName evidence="9 10">D-alanyl-D-alanine dipeptidase</fullName>
        <shortName evidence="9 10">D-Ala-D-Ala dipeptidase</shortName>
        <ecNumber evidence="9 10">3.4.13.22</ecNumber>
    </recommendedName>
</protein>
<evidence type="ECO:0000256" key="5">
    <source>
        <dbReference type="ARBA" id="ARBA00022833"/>
    </source>
</evidence>
<evidence type="ECO:0000256" key="2">
    <source>
        <dbReference type="ARBA" id="ARBA00022670"/>
    </source>
</evidence>
<evidence type="ECO:0000256" key="7">
    <source>
        <dbReference type="ARBA" id="ARBA00023049"/>
    </source>
</evidence>
<feature type="binding site" evidence="9">
    <location>
        <position position="136"/>
    </location>
    <ligand>
        <name>Zn(2+)</name>
        <dbReference type="ChEBI" id="CHEBI:29105"/>
        <note>catalytic</note>
    </ligand>
</feature>
<evidence type="ECO:0000256" key="8">
    <source>
        <dbReference type="ARBA" id="ARBA00023316"/>
    </source>
</evidence>
<comment type="catalytic activity">
    <reaction evidence="1 9 10">
        <text>D-alanyl-D-alanine + H2O = 2 D-alanine</text>
        <dbReference type="Rhea" id="RHEA:20661"/>
        <dbReference type="ChEBI" id="CHEBI:15377"/>
        <dbReference type="ChEBI" id="CHEBI:57416"/>
        <dbReference type="ChEBI" id="CHEBI:57822"/>
        <dbReference type="EC" id="3.4.13.22"/>
    </reaction>
</comment>
<dbReference type="Pfam" id="PF01427">
    <property type="entry name" value="Peptidase_M15"/>
    <property type="match status" value="1"/>
</dbReference>
<evidence type="ECO:0000256" key="1">
    <source>
        <dbReference type="ARBA" id="ARBA00001362"/>
    </source>
</evidence>
<reference evidence="11 12" key="1">
    <citation type="submission" date="2021-08" db="EMBL/GenBank/DDBJ databases">
        <title>Draft genome sequence of Spirulina subsalsa with high tolerance to salinity and hype-accumulation of phycocyanin.</title>
        <authorList>
            <person name="Pei H."/>
            <person name="Jiang L."/>
        </authorList>
    </citation>
    <scope>NUCLEOTIDE SEQUENCE [LARGE SCALE GENOMIC DNA]</scope>
    <source>
        <strain evidence="11 12">FACHB-351</strain>
    </source>
</reference>
<keyword evidence="3 9" id="KW-0479">Metal-binding</keyword>
<keyword evidence="5 9" id="KW-0862">Zinc</keyword>
<comment type="function">
    <text evidence="9 10">Catalyzes hydrolysis of the D-alanyl-D-alanine dipeptide.</text>
</comment>
<comment type="caution">
    <text evidence="11">The sequence shown here is derived from an EMBL/GenBank/DDBJ whole genome shotgun (WGS) entry which is preliminary data.</text>
</comment>
<evidence type="ECO:0000256" key="9">
    <source>
        <dbReference type="HAMAP-Rule" id="MF_01924"/>
    </source>
</evidence>
<dbReference type="EC" id="3.4.13.22" evidence="9 10"/>
<evidence type="ECO:0000313" key="11">
    <source>
        <dbReference type="EMBL" id="MCW6034846.1"/>
    </source>
</evidence>
<dbReference type="Proteomes" id="UP001526426">
    <property type="component" value="Unassembled WGS sequence"/>
</dbReference>
<keyword evidence="6 9" id="KW-0224">Dipeptidase</keyword>
<keyword evidence="8 10" id="KW-0961">Cell wall biogenesis/degradation</keyword>
<proteinExistence type="inferred from homology"/>
<keyword evidence="2 9" id="KW-0645">Protease</keyword>
<comment type="similarity">
    <text evidence="9 10">Belongs to the peptidase M15D family.</text>
</comment>
<feature type="site" description="Transition state stabilizer" evidence="9">
    <location>
        <position position="80"/>
    </location>
</feature>
<name>A0ABT3L038_9CYAN</name>